<comment type="caution">
    <text evidence="2">The sequence shown here is derived from an EMBL/GenBank/DDBJ whole genome shotgun (WGS) entry which is preliminary data.</text>
</comment>
<keyword evidence="3" id="KW-1185">Reference proteome</keyword>
<gene>
    <name evidence="2" type="ORF">HOO65_020264</name>
</gene>
<feature type="compositionally biased region" description="Polar residues" evidence="1">
    <location>
        <begin position="369"/>
        <end position="379"/>
    </location>
</feature>
<dbReference type="RefSeq" id="XP_070860902.1">
    <property type="nucleotide sequence ID" value="XM_071006570.1"/>
</dbReference>
<evidence type="ECO:0000313" key="3">
    <source>
        <dbReference type="Proteomes" id="UP001610728"/>
    </source>
</evidence>
<evidence type="ECO:0000313" key="2">
    <source>
        <dbReference type="EMBL" id="KAL2889722.1"/>
    </source>
</evidence>
<feature type="compositionally biased region" description="Polar residues" evidence="1">
    <location>
        <begin position="57"/>
        <end position="84"/>
    </location>
</feature>
<feature type="region of interest" description="Disordered" evidence="1">
    <location>
        <begin position="530"/>
        <end position="553"/>
    </location>
</feature>
<reference evidence="2 3" key="1">
    <citation type="submission" date="2020-05" db="EMBL/GenBank/DDBJ databases">
        <title>Ceratocystis lukuohia genome.</title>
        <authorList>
            <person name="Harrington T.C."/>
            <person name="Kim K."/>
            <person name="Mayers C.G."/>
        </authorList>
    </citation>
    <scope>NUCLEOTIDE SEQUENCE [LARGE SCALE GENOMIC DNA]</scope>
    <source>
        <strain evidence="2 3">C4212</strain>
    </source>
</reference>
<sequence length="641" mass="67761">MTTGPHFSPANANSSRQNSKLQGSSNSSTGESSSQQTSLHSPFATNTLAATALVLSQTEQPKTSTNSPIAPTNVAQTTTSSPKSVATANTATTNTTQSSAVFTSSFFSASTSHLDDDLCSQVASATSSSTRLPFLRPQQQDLQSSQTFNALDLDSSHSRNLHLHRQNNNSSKLPTFRFADLVSPPALLQPFPTSSPQSVEGPPLPPSTSATRTLPVAKSHRRGKSENIPPKPSLLFKSATAPVGSLSVELKAAPTVVTTVSASASGLNRVLSPTSTGNSAPQRLQSVLKKPRENQSPKTTRSPPQARSPNQQKQQETELHENKTSPTKHQTQSQPSSKKTRARLSTSVVEGSKEPIPILSTASKRPASFPTSPRVTQVTFLEPPAAETPPVAAKGAPNRRSFVSSGTTSSGSRAPPISLRAHRVQAAVEAAGVISPTAGSFPNIAASPKAEVIPPSSKTDRATLREHAIGHNKSSSDEKRSSVSRPPITIKPTPASPSTSNSAGSTPVVRVPPIRAFRASGTRRSLTLDTTTSLVLPEDNDDSLENANDTKKHTRQAALRALEGHNSDSIPQIMTPPGSGYDFNGDNDDTGDLFLKIAREDTGRNSISSPHEDAGFFSDDQRPRNTAHFSLSSLHAFPIHS</sequence>
<feature type="region of interest" description="Disordered" evidence="1">
    <location>
        <begin position="437"/>
        <end position="513"/>
    </location>
</feature>
<dbReference type="Proteomes" id="UP001610728">
    <property type="component" value="Unassembled WGS sequence"/>
</dbReference>
<feature type="region of interest" description="Disordered" evidence="1">
    <location>
        <begin position="603"/>
        <end position="624"/>
    </location>
</feature>
<dbReference type="EMBL" id="JABSNW010000002">
    <property type="protein sequence ID" value="KAL2889722.1"/>
    <property type="molecule type" value="Genomic_DNA"/>
</dbReference>
<feature type="compositionally biased region" description="Polar residues" evidence="1">
    <location>
        <begin position="1"/>
        <end position="21"/>
    </location>
</feature>
<name>A0ABR4MN67_9PEZI</name>
<accession>A0ABR4MN67</accession>
<feature type="compositionally biased region" description="Low complexity" evidence="1">
    <location>
        <begin position="382"/>
        <end position="393"/>
    </location>
</feature>
<feature type="compositionally biased region" description="Polar residues" evidence="1">
    <location>
        <begin position="324"/>
        <end position="349"/>
    </location>
</feature>
<feature type="compositionally biased region" description="Low complexity" evidence="1">
    <location>
        <begin position="492"/>
        <end position="507"/>
    </location>
</feature>
<organism evidence="2 3">
    <name type="scientific">Ceratocystis lukuohia</name>
    <dbReference type="NCBI Taxonomy" id="2019550"/>
    <lineage>
        <taxon>Eukaryota</taxon>
        <taxon>Fungi</taxon>
        <taxon>Dikarya</taxon>
        <taxon>Ascomycota</taxon>
        <taxon>Pezizomycotina</taxon>
        <taxon>Sordariomycetes</taxon>
        <taxon>Hypocreomycetidae</taxon>
        <taxon>Microascales</taxon>
        <taxon>Ceratocystidaceae</taxon>
        <taxon>Ceratocystis</taxon>
    </lineage>
</organism>
<dbReference type="GeneID" id="98115897"/>
<protein>
    <submittedName>
        <fullName evidence="2">Uncharacterized protein</fullName>
    </submittedName>
</protein>
<feature type="region of interest" description="Disordered" evidence="1">
    <location>
        <begin position="187"/>
        <end position="236"/>
    </location>
</feature>
<evidence type="ECO:0000256" key="1">
    <source>
        <dbReference type="SAM" id="MobiDB-lite"/>
    </source>
</evidence>
<feature type="region of interest" description="Disordered" evidence="1">
    <location>
        <begin position="57"/>
        <end position="92"/>
    </location>
</feature>
<proteinExistence type="predicted"/>
<feature type="region of interest" description="Disordered" evidence="1">
    <location>
        <begin position="268"/>
        <end position="416"/>
    </location>
</feature>
<feature type="compositionally biased region" description="Polar residues" evidence="1">
    <location>
        <begin position="296"/>
        <end position="314"/>
    </location>
</feature>
<feature type="compositionally biased region" description="Basic and acidic residues" evidence="1">
    <location>
        <begin position="610"/>
        <end position="623"/>
    </location>
</feature>
<feature type="compositionally biased region" description="Polar residues" evidence="1">
    <location>
        <begin position="268"/>
        <end position="285"/>
    </location>
</feature>
<feature type="region of interest" description="Disordered" evidence="1">
    <location>
        <begin position="1"/>
        <end position="43"/>
    </location>
</feature>
<feature type="compositionally biased region" description="Basic and acidic residues" evidence="1">
    <location>
        <begin position="458"/>
        <end position="481"/>
    </location>
</feature>
<feature type="compositionally biased region" description="Low complexity" evidence="1">
    <location>
        <begin position="22"/>
        <end position="43"/>
    </location>
</feature>